<protein>
    <submittedName>
        <fullName evidence="1">Uncharacterized protein</fullName>
    </submittedName>
</protein>
<name>A0AA38U7I7_9ASTR</name>
<proteinExistence type="predicted"/>
<gene>
    <name evidence="1" type="ORF">OSB04_003522</name>
</gene>
<accession>A0AA38U7I7</accession>
<feature type="non-terminal residue" evidence="1">
    <location>
        <position position="247"/>
    </location>
</feature>
<evidence type="ECO:0000313" key="1">
    <source>
        <dbReference type="EMBL" id="KAJ9567556.1"/>
    </source>
</evidence>
<dbReference type="EMBL" id="JARYMX010000001">
    <property type="protein sequence ID" value="KAJ9567556.1"/>
    <property type="molecule type" value="Genomic_DNA"/>
</dbReference>
<keyword evidence="2" id="KW-1185">Reference proteome</keyword>
<reference evidence="1" key="1">
    <citation type="submission" date="2023-03" db="EMBL/GenBank/DDBJ databases">
        <title>Chromosome-scale reference genome and RAD-based genetic map of yellow starthistle (Centaurea solstitialis) reveal putative structural variation and QTLs associated with invader traits.</title>
        <authorList>
            <person name="Reatini B."/>
            <person name="Cang F.A."/>
            <person name="Jiang Q."/>
            <person name="Mckibben M.T.W."/>
            <person name="Barker M.S."/>
            <person name="Rieseberg L.H."/>
            <person name="Dlugosch K.M."/>
        </authorList>
    </citation>
    <scope>NUCLEOTIDE SEQUENCE</scope>
    <source>
        <strain evidence="1">CAN-66</strain>
        <tissue evidence="1">Leaf</tissue>
    </source>
</reference>
<evidence type="ECO:0000313" key="2">
    <source>
        <dbReference type="Proteomes" id="UP001172457"/>
    </source>
</evidence>
<sequence>MISSQSHYKAIICLKSLSARFVYVKVPRKEDDNQWIQIFDLAAINETISVLVGRLDPGSAFQPGKPTSRSLNDLLELLSADPAIFIGVELHQPSFELLNREFSSAVVGVMGHGSGLECHQLDFLLRFLRGFAPNLYLANGHFLWFYGQLMLWEVPISTFFSTQFYDPHLMFTRCIVAAESFSLGSIWRVRDTIGFGIMGEFKCEPLFGCEREDNRDCDTWRMTRRHFCMIIKCEWAHMVEHIKLIKH</sequence>
<comment type="caution">
    <text evidence="1">The sequence shown here is derived from an EMBL/GenBank/DDBJ whole genome shotgun (WGS) entry which is preliminary data.</text>
</comment>
<organism evidence="1 2">
    <name type="scientific">Centaurea solstitialis</name>
    <name type="common">yellow star-thistle</name>
    <dbReference type="NCBI Taxonomy" id="347529"/>
    <lineage>
        <taxon>Eukaryota</taxon>
        <taxon>Viridiplantae</taxon>
        <taxon>Streptophyta</taxon>
        <taxon>Embryophyta</taxon>
        <taxon>Tracheophyta</taxon>
        <taxon>Spermatophyta</taxon>
        <taxon>Magnoliopsida</taxon>
        <taxon>eudicotyledons</taxon>
        <taxon>Gunneridae</taxon>
        <taxon>Pentapetalae</taxon>
        <taxon>asterids</taxon>
        <taxon>campanulids</taxon>
        <taxon>Asterales</taxon>
        <taxon>Asteraceae</taxon>
        <taxon>Carduoideae</taxon>
        <taxon>Cardueae</taxon>
        <taxon>Centaureinae</taxon>
        <taxon>Centaurea</taxon>
    </lineage>
</organism>
<dbReference type="AlphaFoldDB" id="A0AA38U7I7"/>
<dbReference type="Proteomes" id="UP001172457">
    <property type="component" value="Chromosome 1"/>
</dbReference>